<reference evidence="3" key="1">
    <citation type="journal article" date="2012" name="MBio">
        <title>Comparative genome analysis of Trichophyton rubrum and related dermatophytes reveals candidate genes involved in infection.</title>
        <authorList>
            <person name="Martinez D.A."/>
            <person name="Oliver B.G."/>
            <person name="Graeser Y."/>
            <person name="Goldberg J.M."/>
            <person name="Li W."/>
            <person name="Martinez-Rossi N.M."/>
            <person name="Monod M."/>
            <person name="Shelest E."/>
            <person name="Barton R.C."/>
            <person name="Birch E."/>
            <person name="Brakhage A.A."/>
            <person name="Chen Z."/>
            <person name="Gurr S.J."/>
            <person name="Heiman D."/>
            <person name="Heitman J."/>
            <person name="Kosti I."/>
            <person name="Rossi A."/>
            <person name="Saif S."/>
            <person name="Samalova M."/>
            <person name="Saunders C.W."/>
            <person name="Shea T."/>
            <person name="Summerbell R.C."/>
            <person name="Xu J."/>
            <person name="Young S."/>
            <person name="Zeng Q."/>
            <person name="Birren B.W."/>
            <person name="Cuomo C.A."/>
            <person name="White T.C."/>
        </authorList>
    </citation>
    <scope>NUCLEOTIDE SEQUENCE [LARGE SCALE GENOMIC DNA]</scope>
    <source>
        <strain evidence="3">ATCC MYA-4605 / CBS 113480</strain>
    </source>
</reference>
<dbReference type="HOGENOM" id="CLU_1474832_0_0_1"/>
<gene>
    <name evidence="2" type="ORF">MCYG_08737</name>
</gene>
<dbReference type="AlphaFoldDB" id="C5G1B5"/>
<dbReference type="RefSeq" id="XP_002842597.1">
    <property type="nucleotide sequence ID" value="XM_002842551.1"/>
</dbReference>
<evidence type="ECO:0000256" key="1">
    <source>
        <dbReference type="SAM" id="MobiDB-lite"/>
    </source>
</evidence>
<evidence type="ECO:0000313" key="2">
    <source>
        <dbReference type="EMBL" id="EEQ28578.1"/>
    </source>
</evidence>
<accession>C5G1B5</accession>
<keyword evidence="3" id="KW-1185">Reference proteome</keyword>
<feature type="region of interest" description="Disordered" evidence="1">
    <location>
        <begin position="1"/>
        <end position="27"/>
    </location>
</feature>
<dbReference type="VEuPathDB" id="FungiDB:MCYG_08737"/>
<dbReference type="EMBL" id="DS995710">
    <property type="protein sequence ID" value="EEQ28578.1"/>
    <property type="molecule type" value="Genomic_DNA"/>
</dbReference>
<organism evidence="2 3">
    <name type="scientific">Arthroderma otae (strain ATCC MYA-4605 / CBS 113480)</name>
    <name type="common">Microsporum canis</name>
    <dbReference type="NCBI Taxonomy" id="554155"/>
    <lineage>
        <taxon>Eukaryota</taxon>
        <taxon>Fungi</taxon>
        <taxon>Dikarya</taxon>
        <taxon>Ascomycota</taxon>
        <taxon>Pezizomycotina</taxon>
        <taxon>Eurotiomycetes</taxon>
        <taxon>Eurotiomycetidae</taxon>
        <taxon>Onygenales</taxon>
        <taxon>Arthrodermataceae</taxon>
        <taxon>Microsporum</taxon>
    </lineage>
</organism>
<dbReference type="Proteomes" id="UP000002035">
    <property type="component" value="Unassembled WGS sequence"/>
</dbReference>
<name>C5G1B5_ARTOC</name>
<sequence>MSDKQQQHPAGVREHRGTNERHSMVKKEESKLPFFPFLPARKGFSRPARNHATLTEESRILRSTEYSVLLHAHNTESLEEVGLGQSPQKAHSLEYNIIHMSSLHRQTDNGTKTKALNQADIRTSKGTSPMKAPYLACYSLFGLSVSSSCILRPWACMYIMNLPIYIDASLSFASLDSNQRPTP</sequence>
<proteinExistence type="predicted"/>
<evidence type="ECO:0000313" key="3">
    <source>
        <dbReference type="Proteomes" id="UP000002035"/>
    </source>
</evidence>
<dbReference type="GeneID" id="9226550"/>
<protein>
    <submittedName>
        <fullName evidence="2">Uncharacterized protein</fullName>
    </submittedName>
</protein>